<keyword evidence="1" id="KW-1133">Transmembrane helix</keyword>
<dbReference type="Pfam" id="PF00300">
    <property type="entry name" value="His_Phos_1"/>
    <property type="match status" value="1"/>
</dbReference>
<dbReference type="OrthoDB" id="8347407at2"/>
<reference evidence="2" key="1">
    <citation type="submission" date="2018-05" db="EMBL/GenBank/DDBJ databases">
        <title>Reclassification of Methylarcula marina and Methylarcula terricola as Paracoccus methylarcula sp.nov., comb.nov. and Paracoccus terricola comb.nov.</title>
        <authorList>
            <person name="Shmareva M.N."/>
            <person name="Doronina N.V."/>
            <person name="Vasilenko O.V."/>
            <person name="Tarlachkov S.V."/>
            <person name="Trotsenko Y.A."/>
        </authorList>
    </citation>
    <scope>NUCLEOTIDE SEQUENCE [LARGE SCALE GENOMIC DNA]</scope>
    <source>
        <strain evidence="2">VKM B-2159</strain>
    </source>
</reference>
<sequence>MRLKLLRHAPPLTGGRLAGRRDVDADCSDSSACAKMRRMIGDPGRVICSPARRCLQTAAALGFEVTGTNPALWEQDYGDWEGQRYEDLPDLGDLEPERIAAHRPKGGESFNDMAARVLPELRSLSDDTLIVAHAGTVRAALSLVVGAAALSFAVAPLSLTIMRRTRRGWAVEAVNLTAEAECSP</sequence>
<dbReference type="AlphaFoldDB" id="A0A422QVT5"/>
<dbReference type="Proteomes" id="UP000238137">
    <property type="component" value="Unassembled WGS sequence"/>
</dbReference>
<dbReference type="EMBL" id="PXNQ02000007">
    <property type="protein sequence ID" value="RNF34093.1"/>
    <property type="molecule type" value="Genomic_DNA"/>
</dbReference>
<evidence type="ECO:0000256" key="1">
    <source>
        <dbReference type="SAM" id="Phobius"/>
    </source>
</evidence>
<dbReference type="SMART" id="SM00855">
    <property type="entry name" value="PGAM"/>
    <property type="match status" value="1"/>
</dbReference>
<dbReference type="SUPFAM" id="SSF53254">
    <property type="entry name" value="Phosphoglycerate mutase-like"/>
    <property type="match status" value="1"/>
</dbReference>
<keyword evidence="1" id="KW-0812">Transmembrane</keyword>
<name>A0A422QVT5_9RHOB</name>
<organism evidence="2 3">
    <name type="scientific">Paracoccus methylarcula</name>
    <dbReference type="NCBI Taxonomy" id="72022"/>
    <lineage>
        <taxon>Bacteria</taxon>
        <taxon>Pseudomonadati</taxon>
        <taxon>Pseudomonadota</taxon>
        <taxon>Alphaproteobacteria</taxon>
        <taxon>Rhodobacterales</taxon>
        <taxon>Paracoccaceae</taxon>
        <taxon>Paracoccus</taxon>
    </lineage>
</organism>
<evidence type="ECO:0000313" key="3">
    <source>
        <dbReference type="Proteomes" id="UP000238137"/>
    </source>
</evidence>
<proteinExistence type="predicted"/>
<dbReference type="InterPro" id="IPR029033">
    <property type="entry name" value="His_PPase_superfam"/>
</dbReference>
<evidence type="ECO:0000313" key="2">
    <source>
        <dbReference type="EMBL" id="RNF34093.1"/>
    </source>
</evidence>
<comment type="caution">
    <text evidence="2">The sequence shown here is derived from an EMBL/GenBank/DDBJ whole genome shotgun (WGS) entry which is preliminary data.</text>
</comment>
<keyword evidence="3" id="KW-1185">Reference proteome</keyword>
<accession>A0A422QVT5</accession>
<dbReference type="InterPro" id="IPR013078">
    <property type="entry name" value="His_Pase_superF_clade-1"/>
</dbReference>
<dbReference type="RefSeq" id="WP_106691603.1">
    <property type="nucleotide sequence ID" value="NZ_PXNQ02000007.1"/>
</dbReference>
<gene>
    <name evidence="2" type="ORF">A7A09_011775</name>
</gene>
<dbReference type="Gene3D" id="3.40.50.1240">
    <property type="entry name" value="Phosphoglycerate mutase-like"/>
    <property type="match status" value="1"/>
</dbReference>
<feature type="transmembrane region" description="Helical" evidence="1">
    <location>
        <begin position="139"/>
        <end position="159"/>
    </location>
</feature>
<keyword evidence="1" id="KW-0472">Membrane</keyword>
<protein>
    <submittedName>
        <fullName evidence="2">Histidine phosphatase family protein</fullName>
    </submittedName>
</protein>